<evidence type="ECO:0000256" key="5">
    <source>
        <dbReference type="ARBA" id="ARBA00022692"/>
    </source>
</evidence>
<comment type="subcellular location">
    <subcellularLocation>
        <location evidence="2">Membrane</location>
        <topology evidence="2">Multi-pass membrane protein</topology>
    </subcellularLocation>
</comment>
<dbReference type="PANTHER" id="PTHR15422:SF45">
    <property type="entry name" value="CYTOCHROME B561 DOMAIN-CONTAINING PROTEIN"/>
    <property type="match status" value="1"/>
</dbReference>
<feature type="transmembrane region" description="Helical" evidence="12">
    <location>
        <begin position="106"/>
        <end position="127"/>
    </location>
</feature>
<evidence type="ECO:0000313" key="14">
    <source>
        <dbReference type="EMBL" id="KAF2835735.1"/>
    </source>
</evidence>
<keyword evidence="5 12" id="KW-0812">Transmembrane</keyword>
<dbReference type="InterPro" id="IPR045150">
    <property type="entry name" value="CYB561D1/2"/>
</dbReference>
<protein>
    <recommendedName>
        <fullName evidence="13">Cytochrome b561 domain-containing protein</fullName>
    </recommendedName>
</protein>
<evidence type="ECO:0000256" key="11">
    <source>
        <dbReference type="SAM" id="MobiDB-lite"/>
    </source>
</evidence>
<comment type="cofactor">
    <cofactor evidence="1">
        <name>heme b</name>
        <dbReference type="ChEBI" id="CHEBI:60344"/>
    </cofactor>
</comment>
<keyword evidence="9" id="KW-0408">Iron</keyword>
<dbReference type="PANTHER" id="PTHR15422">
    <property type="entry name" value="OS05G0565100 PROTEIN"/>
    <property type="match status" value="1"/>
</dbReference>
<feature type="region of interest" description="Disordered" evidence="11">
    <location>
        <begin position="1"/>
        <end position="30"/>
    </location>
</feature>
<evidence type="ECO:0000313" key="15">
    <source>
        <dbReference type="Proteomes" id="UP000799429"/>
    </source>
</evidence>
<evidence type="ECO:0000256" key="1">
    <source>
        <dbReference type="ARBA" id="ARBA00001970"/>
    </source>
</evidence>
<dbReference type="Pfam" id="PF03188">
    <property type="entry name" value="Cytochrom_B561"/>
    <property type="match status" value="1"/>
</dbReference>
<dbReference type="InterPro" id="IPR006593">
    <property type="entry name" value="Cyt_b561/ferric_Rdtase_TM"/>
</dbReference>
<dbReference type="GO" id="GO:0046872">
    <property type="term" value="F:metal ion binding"/>
    <property type="evidence" value="ECO:0007669"/>
    <property type="project" value="UniProtKB-KW"/>
</dbReference>
<keyword evidence="3" id="KW-0813">Transport</keyword>
<keyword evidence="6" id="KW-0479">Metal-binding</keyword>
<dbReference type="CDD" id="cd08761">
    <property type="entry name" value="Cyt_b561_CYB561D2_like"/>
    <property type="match status" value="1"/>
</dbReference>
<evidence type="ECO:0000256" key="10">
    <source>
        <dbReference type="ARBA" id="ARBA00023136"/>
    </source>
</evidence>
<gene>
    <name evidence="14" type="ORF">M501DRAFT_340621</name>
</gene>
<dbReference type="GO" id="GO:0140575">
    <property type="term" value="F:transmembrane monodehydroascorbate reductase activity"/>
    <property type="evidence" value="ECO:0007669"/>
    <property type="project" value="InterPro"/>
</dbReference>
<comment type="caution">
    <text evidence="14">The sequence shown here is derived from an EMBL/GenBank/DDBJ whole genome shotgun (WGS) entry which is preliminary data.</text>
</comment>
<reference evidence="14" key="1">
    <citation type="journal article" date="2020" name="Stud. Mycol.">
        <title>101 Dothideomycetes genomes: a test case for predicting lifestyles and emergence of pathogens.</title>
        <authorList>
            <person name="Haridas S."/>
            <person name="Albert R."/>
            <person name="Binder M."/>
            <person name="Bloem J."/>
            <person name="Labutti K."/>
            <person name="Salamov A."/>
            <person name="Andreopoulos B."/>
            <person name="Baker S."/>
            <person name="Barry K."/>
            <person name="Bills G."/>
            <person name="Bluhm B."/>
            <person name="Cannon C."/>
            <person name="Castanera R."/>
            <person name="Culley D."/>
            <person name="Daum C."/>
            <person name="Ezra D."/>
            <person name="Gonzalez J."/>
            <person name="Henrissat B."/>
            <person name="Kuo A."/>
            <person name="Liang C."/>
            <person name="Lipzen A."/>
            <person name="Lutzoni F."/>
            <person name="Magnuson J."/>
            <person name="Mondo S."/>
            <person name="Nolan M."/>
            <person name="Ohm R."/>
            <person name="Pangilinan J."/>
            <person name="Park H.-J."/>
            <person name="Ramirez L."/>
            <person name="Alfaro M."/>
            <person name="Sun H."/>
            <person name="Tritt A."/>
            <person name="Yoshinaga Y."/>
            <person name="Zwiers L.-H."/>
            <person name="Turgeon B."/>
            <person name="Goodwin S."/>
            <person name="Spatafora J."/>
            <person name="Crous P."/>
            <person name="Grigoriev I."/>
        </authorList>
    </citation>
    <scope>NUCLEOTIDE SEQUENCE</scope>
    <source>
        <strain evidence="14">CBS 101060</strain>
    </source>
</reference>
<dbReference type="Proteomes" id="UP000799429">
    <property type="component" value="Unassembled WGS sequence"/>
</dbReference>
<dbReference type="SMART" id="SM00665">
    <property type="entry name" value="B561"/>
    <property type="match status" value="1"/>
</dbReference>
<accession>A0A9P4S4M2</accession>
<keyword evidence="7" id="KW-0249">Electron transport</keyword>
<evidence type="ECO:0000256" key="2">
    <source>
        <dbReference type="ARBA" id="ARBA00004141"/>
    </source>
</evidence>
<feature type="transmembrane region" description="Helical" evidence="12">
    <location>
        <begin position="147"/>
        <end position="168"/>
    </location>
</feature>
<dbReference type="AlphaFoldDB" id="A0A9P4S4M2"/>
<feature type="domain" description="Cytochrome b561" evidence="13">
    <location>
        <begin position="40"/>
        <end position="242"/>
    </location>
</feature>
<feature type="transmembrane region" description="Helical" evidence="12">
    <location>
        <begin position="43"/>
        <end position="65"/>
    </location>
</feature>
<dbReference type="GO" id="GO:0016020">
    <property type="term" value="C:membrane"/>
    <property type="evidence" value="ECO:0007669"/>
    <property type="project" value="UniProtKB-SubCell"/>
</dbReference>
<proteinExistence type="predicted"/>
<feature type="transmembrane region" description="Helical" evidence="12">
    <location>
        <begin position="71"/>
        <end position="94"/>
    </location>
</feature>
<evidence type="ECO:0000256" key="8">
    <source>
        <dbReference type="ARBA" id="ARBA00022989"/>
    </source>
</evidence>
<dbReference type="OrthoDB" id="432881at2759"/>
<evidence type="ECO:0000256" key="3">
    <source>
        <dbReference type="ARBA" id="ARBA00022448"/>
    </source>
</evidence>
<evidence type="ECO:0000256" key="4">
    <source>
        <dbReference type="ARBA" id="ARBA00022617"/>
    </source>
</evidence>
<evidence type="ECO:0000256" key="7">
    <source>
        <dbReference type="ARBA" id="ARBA00022982"/>
    </source>
</evidence>
<keyword evidence="8 12" id="KW-1133">Transmembrane helix</keyword>
<feature type="transmembrane region" description="Helical" evidence="12">
    <location>
        <begin position="189"/>
        <end position="211"/>
    </location>
</feature>
<name>A0A9P4S4M2_9PEZI</name>
<evidence type="ECO:0000259" key="13">
    <source>
        <dbReference type="PROSITE" id="PS50939"/>
    </source>
</evidence>
<evidence type="ECO:0000256" key="9">
    <source>
        <dbReference type="ARBA" id="ARBA00023004"/>
    </source>
</evidence>
<evidence type="ECO:0000256" key="12">
    <source>
        <dbReference type="SAM" id="Phobius"/>
    </source>
</evidence>
<keyword evidence="15" id="KW-1185">Reference proteome</keyword>
<dbReference type="PROSITE" id="PS50939">
    <property type="entry name" value="CYTOCHROME_B561"/>
    <property type="match status" value="1"/>
</dbReference>
<feature type="transmembrane region" description="Helical" evidence="12">
    <location>
        <begin position="217"/>
        <end position="235"/>
    </location>
</feature>
<dbReference type="Gene3D" id="1.20.120.1770">
    <property type="match status" value="1"/>
</dbReference>
<keyword evidence="4" id="KW-0349">Heme</keyword>
<evidence type="ECO:0000256" key="6">
    <source>
        <dbReference type="ARBA" id="ARBA00022723"/>
    </source>
</evidence>
<organism evidence="14 15">
    <name type="scientific">Patellaria atrata CBS 101060</name>
    <dbReference type="NCBI Taxonomy" id="1346257"/>
    <lineage>
        <taxon>Eukaryota</taxon>
        <taxon>Fungi</taxon>
        <taxon>Dikarya</taxon>
        <taxon>Ascomycota</taxon>
        <taxon>Pezizomycotina</taxon>
        <taxon>Dothideomycetes</taxon>
        <taxon>Dothideomycetes incertae sedis</taxon>
        <taxon>Patellariales</taxon>
        <taxon>Patellariaceae</taxon>
        <taxon>Patellaria</taxon>
    </lineage>
</organism>
<dbReference type="EMBL" id="MU006107">
    <property type="protein sequence ID" value="KAF2835735.1"/>
    <property type="molecule type" value="Genomic_DNA"/>
</dbReference>
<keyword evidence="10 12" id="KW-0472">Membrane</keyword>
<sequence>MASATGIPDQNPSTIGRGEDEPLLGRAGDASQQEGKPLYYNPFLGTAVLAQAGIWILLGIVWGGIFSHDLILFSAHPLLNSTGILFSTQAILLLQPTHTSSQKRSGTYAHLISNDLAILLLIAGLIVIEYNKFSHGGAHFESPHAVFGLMTYILLALQATVGVTMYFVPSLYGGIDNAKKAWKYHRMSGYLTLLFMLMTVAAATQTTYNIAVLHINLWAVLVAAVLTWMGVLARVKKQKLGL</sequence>